<feature type="transmembrane region" description="Helical" evidence="1">
    <location>
        <begin position="281"/>
        <end position="305"/>
    </location>
</feature>
<name>A0ABQ6K9U5_9MICO</name>
<keyword evidence="1" id="KW-0812">Transmembrane</keyword>
<feature type="transmembrane region" description="Helical" evidence="1">
    <location>
        <begin position="245"/>
        <end position="269"/>
    </location>
</feature>
<keyword evidence="1" id="KW-1133">Transmembrane helix</keyword>
<feature type="transmembrane region" description="Helical" evidence="1">
    <location>
        <begin position="86"/>
        <end position="108"/>
    </location>
</feature>
<evidence type="ECO:0000313" key="2">
    <source>
        <dbReference type="EMBL" id="GMA96481.1"/>
    </source>
</evidence>
<evidence type="ECO:0000256" key="1">
    <source>
        <dbReference type="SAM" id="Phobius"/>
    </source>
</evidence>
<keyword evidence="3" id="KW-1185">Reference proteome</keyword>
<feature type="transmembrane region" description="Helical" evidence="1">
    <location>
        <begin position="36"/>
        <end position="56"/>
    </location>
</feature>
<gene>
    <name evidence="2" type="ORF">GCM10025881_33050</name>
</gene>
<dbReference type="PANTHER" id="PTHR30199">
    <property type="entry name" value="MFS FAMILY TRANSPORTER, PREDICTED SUBSTRATE BENZOATE"/>
    <property type="match status" value="1"/>
</dbReference>
<dbReference type="Proteomes" id="UP001157034">
    <property type="component" value="Unassembled WGS sequence"/>
</dbReference>
<proteinExistence type="predicted"/>
<evidence type="ECO:0000313" key="3">
    <source>
        <dbReference type="Proteomes" id="UP001157034"/>
    </source>
</evidence>
<dbReference type="Pfam" id="PF03594">
    <property type="entry name" value="BenE"/>
    <property type="match status" value="1"/>
</dbReference>
<dbReference type="NCBIfam" id="TIGR00843">
    <property type="entry name" value="benE"/>
    <property type="match status" value="1"/>
</dbReference>
<feature type="transmembrane region" description="Helical" evidence="1">
    <location>
        <begin position="190"/>
        <end position="212"/>
    </location>
</feature>
<feature type="transmembrane region" description="Helical" evidence="1">
    <location>
        <begin position="311"/>
        <end position="333"/>
    </location>
</feature>
<comment type="caution">
    <text evidence="2">The sequence shown here is derived from an EMBL/GenBank/DDBJ whole genome shotgun (WGS) entry which is preliminary data.</text>
</comment>
<reference evidence="3" key="1">
    <citation type="journal article" date="2019" name="Int. J. Syst. Evol. Microbiol.">
        <title>The Global Catalogue of Microorganisms (GCM) 10K type strain sequencing project: providing services to taxonomists for standard genome sequencing and annotation.</title>
        <authorList>
            <consortium name="The Broad Institute Genomics Platform"/>
            <consortium name="The Broad Institute Genome Sequencing Center for Infectious Disease"/>
            <person name="Wu L."/>
            <person name="Ma J."/>
        </authorList>
    </citation>
    <scope>NUCLEOTIDE SEQUENCE [LARGE SCALE GENOMIC DNA]</scope>
    <source>
        <strain evidence="3">NBRC 108894</strain>
    </source>
</reference>
<feature type="transmembrane region" description="Helical" evidence="1">
    <location>
        <begin position="120"/>
        <end position="153"/>
    </location>
</feature>
<sequence>MQPVVAGVVAAVTGFASSFALVIAGLRAVGATPEEAASGLLILTLFQGIVAIVLGLRFRQPLAFAWSTPGAALLIAARHATGDFRAAVGAFLLCGVLLLITGLWPWLARAMTRIPRPIASAMLAGVLLPICLAPATSAVTLPLLTLPAIVVWLVLLRFAPRWAVAGAVVAVIVAIVLTRPDVAPASLLPTVRVVAPVFDPFVLVSIGVPLYIVTMAGQNVPGFAVLRTFGYDDPPARTILASTGAASAIGSVFGAHAINLAAITAAMMAGPDADPDRSRRWIASVTAGIAYLVIAPVSGAASAIVAASAPVLIEAVAGLALLGALVGAFVAAFEESEHRIVAVATFLVVASGIQVLGIGAPFWGLVVGGIVMLALHLGRRRPEPAGRHPTAIPSRR</sequence>
<feature type="transmembrane region" description="Helical" evidence="1">
    <location>
        <begin position="362"/>
        <end position="378"/>
    </location>
</feature>
<feature type="transmembrane region" description="Helical" evidence="1">
    <location>
        <begin position="340"/>
        <end position="356"/>
    </location>
</feature>
<protein>
    <submittedName>
        <fullName evidence="2">Benzoate transporter</fullName>
    </submittedName>
</protein>
<dbReference type="RefSeq" id="WP_284255737.1">
    <property type="nucleotide sequence ID" value="NZ_BSVB01000001.1"/>
</dbReference>
<organism evidence="2 3">
    <name type="scientific">Pseudolysinimonas kribbensis</name>
    <dbReference type="NCBI Taxonomy" id="433641"/>
    <lineage>
        <taxon>Bacteria</taxon>
        <taxon>Bacillati</taxon>
        <taxon>Actinomycetota</taxon>
        <taxon>Actinomycetes</taxon>
        <taxon>Micrococcales</taxon>
        <taxon>Microbacteriaceae</taxon>
        <taxon>Pseudolysinimonas</taxon>
    </lineage>
</organism>
<dbReference type="EMBL" id="BSVB01000001">
    <property type="protein sequence ID" value="GMA96481.1"/>
    <property type="molecule type" value="Genomic_DNA"/>
</dbReference>
<dbReference type="PANTHER" id="PTHR30199:SF0">
    <property type="entry name" value="INNER MEMBRANE PROTEIN YDCO"/>
    <property type="match status" value="1"/>
</dbReference>
<dbReference type="InterPro" id="IPR004711">
    <property type="entry name" value="Benzoate_Transporter"/>
</dbReference>
<feature type="transmembrane region" description="Helical" evidence="1">
    <location>
        <begin position="159"/>
        <end position="178"/>
    </location>
</feature>
<accession>A0ABQ6K9U5</accession>
<keyword evidence="1" id="KW-0472">Membrane</keyword>